<dbReference type="AlphaFoldDB" id="A0A813MJ80"/>
<dbReference type="PANTHER" id="PTHR21198">
    <property type="entry name" value="GLUTAMATE RACEMASE"/>
    <property type="match status" value="1"/>
</dbReference>
<dbReference type="NCBIfam" id="TIGR00035">
    <property type="entry name" value="asp_race"/>
    <property type="match status" value="1"/>
</dbReference>
<dbReference type="PANTHER" id="PTHR21198:SF7">
    <property type="entry name" value="ASPARTATE-GLUTAMATE RACEMASE FAMILY"/>
    <property type="match status" value="1"/>
</dbReference>
<evidence type="ECO:0000313" key="5">
    <source>
        <dbReference type="Proteomes" id="UP000663860"/>
    </source>
</evidence>
<reference evidence="3" key="1">
    <citation type="submission" date="2021-02" db="EMBL/GenBank/DDBJ databases">
        <authorList>
            <person name="Nowell W R."/>
        </authorList>
    </citation>
    <scope>NUCLEOTIDE SEQUENCE</scope>
</reference>
<dbReference type="GO" id="GO:0047661">
    <property type="term" value="F:amino-acid racemase activity"/>
    <property type="evidence" value="ECO:0007669"/>
    <property type="project" value="InterPro"/>
</dbReference>
<dbReference type="PROSITE" id="PS00924">
    <property type="entry name" value="ASP_GLU_RACEMASE_2"/>
    <property type="match status" value="1"/>
</dbReference>
<dbReference type="Gene3D" id="3.40.50.1860">
    <property type="match status" value="2"/>
</dbReference>
<accession>A0A813MJ80</accession>
<evidence type="ECO:0000256" key="1">
    <source>
        <dbReference type="ARBA" id="ARBA00007847"/>
    </source>
</evidence>
<dbReference type="InterPro" id="IPR033134">
    <property type="entry name" value="Asp/Glu_racemase_AS_2"/>
</dbReference>
<protein>
    <recommendedName>
        <fullName evidence="6">Aspartate racemase</fullName>
    </recommendedName>
</protein>
<dbReference type="InterPro" id="IPR015942">
    <property type="entry name" value="Asp/Glu/hydantoin_racemase"/>
</dbReference>
<dbReference type="SUPFAM" id="SSF53681">
    <property type="entry name" value="Aspartate/glutamate racemase"/>
    <property type="match status" value="2"/>
</dbReference>
<dbReference type="Pfam" id="PF01177">
    <property type="entry name" value="Asp_Glu_race"/>
    <property type="match status" value="1"/>
</dbReference>
<comment type="caution">
    <text evidence="3">The sequence shown here is derived from an EMBL/GenBank/DDBJ whole genome shotgun (WGS) entry which is preliminary data.</text>
</comment>
<evidence type="ECO:0000256" key="2">
    <source>
        <dbReference type="ARBA" id="ARBA00023235"/>
    </source>
</evidence>
<dbReference type="InterPro" id="IPR001920">
    <property type="entry name" value="Asp/Glu_race"/>
</dbReference>
<dbReference type="Proteomes" id="UP000663860">
    <property type="component" value="Unassembled WGS sequence"/>
</dbReference>
<comment type="similarity">
    <text evidence="1">Belongs to the aspartate/glutamate racemases family.</text>
</comment>
<evidence type="ECO:0008006" key="6">
    <source>
        <dbReference type="Google" id="ProtNLM"/>
    </source>
</evidence>
<organism evidence="3 5">
    <name type="scientific">Adineta steineri</name>
    <dbReference type="NCBI Taxonomy" id="433720"/>
    <lineage>
        <taxon>Eukaryota</taxon>
        <taxon>Metazoa</taxon>
        <taxon>Spiralia</taxon>
        <taxon>Gnathifera</taxon>
        <taxon>Rotifera</taxon>
        <taxon>Eurotatoria</taxon>
        <taxon>Bdelloidea</taxon>
        <taxon>Adinetida</taxon>
        <taxon>Adinetidae</taxon>
        <taxon>Adineta</taxon>
    </lineage>
</organism>
<evidence type="ECO:0000313" key="3">
    <source>
        <dbReference type="EMBL" id="CAF0720990.1"/>
    </source>
</evidence>
<dbReference type="InterPro" id="IPR004380">
    <property type="entry name" value="Asp_race"/>
</dbReference>
<name>A0A813MJ80_9BILA</name>
<sequence length="253" mass="28658">MSIEVKQRVCGIVGGLSYVSTADYYNQMNHLVGKLTPGHGSRIHIVSLDIFQYVDLLNKSQWSDVAQFILDGVHQLVKSGIDFLLVCSNTGHIAAPRIMECYPDLVFLHIGDAIAFSIKQKNFKKIGFFGTKFSMVSNSCVIERLVQHGLEIVFPHQDAIERLHQIIIDELSNNLFTEESRQFYINTIQRLYDDEHVEGVILGCTEIPLLVKQTDIPHIPLFDSSQLHIELAVDYQLGRCDIEAFLPEKVNTK</sequence>
<gene>
    <name evidence="3" type="ORF">IZO911_LOCUS1904</name>
    <name evidence="4" type="ORF">KXQ929_LOCUS4835</name>
</gene>
<dbReference type="EMBL" id="CAJOBB010000171">
    <property type="protein sequence ID" value="CAF3595199.1"/>
    <property type="molecule type" value="Genomic_DNA"/>
</dbReference>
<evidence type="ECO:0000313" key="4">
    <source>
        <dbReference type="EMBL" id="CAF3595199.1"/>
    </source>
</evidence>
<dbReference type="EMBL" id="CAJNOE010000009">
    <property type="protein sequence ID" value="CAF0720990.1"/>
    <property type="molecule type" value="Genomic_DNA"/>
</dbReference>
<keyword evidence="2" id="KW-0413">Isomerase</keyword>
<proteinExistence type="inferred from homology"/>
<dbReference type="Proteomes" id="UP000663868">
    <property type="component" value="Unassembled WGS sequence"/>
</dbReference>